<dbReference type="SFLD" id="SFLDG01140">
    <property type="entry name" value="C2.B:_Phosphomannomutase_and_P"/>
    <property type="match status" value="1"/>
</dbReference>
<dbReference type="GO" id="GO:0005829">
    <property type="term" value="C:cytosol"/>
    <property type="evidence" value="ECO:0007669"/>
    <property type="project" value="TreeGrafter"/>
</dbReference>
<dbReference type="PANTHER" id="PTHR10466:SF0">
    <property type="entry name" value="PHOSPHOMANNOMUTASE"/>
    <property type="match status" value="1"/>
</dbReference>
<keyword evidence="9" id="KW-0413">Isomerase</keyword>
<evidence type="ECO:0000256" key="4">
    <source>
        <dbReference type="ARBA" id="ARBA00011738"/>
    </source>
</evidence>
<accession>A0A6C0C3F2</accession>
<evidence type="ECO:0000256" key="5">
    <source>
        <dbReference type="ARBA" id="ARBA00012730"/>
    </source>
</evidence>
<comment type="pathway">
    <text evidence="2">Nucleotide-sugar biosynthesis; GDP-alpha-D-mannose biosynthesis; alpha-D-mannose 1-phosphate from D-fructose 6-phosphate: step 2/2.</text>
</comment>
<comment type="subcellular location">
    <subcellularLocation>
        <location evidence="1">Cytoplasm</location>
    </subcellularLocation>
</comment>
<dbReference type="GO" id="GO:0004615">
    <property type="term" value="F:phosphomannomutase activity"/>
    <property type="evidence" value="ECO:0007669"/>
    <property type="project" value="UniProtKB-EC"/>
</dbReference>
<dbReference type="InterPro" id="IPR006379">
    <property type="entry name" value="HAD-SF_hydro_IIB"/>
</dbReference>
<keyword evidence="8" id="KW-0460">Magnesium</keyword>
<dbReference type="SFLD" id="SFLDG01143">
    <property type="entry name" value="C2.B.3:_Phosphomannomutase_Lik"/>
    <property type="match status" value="1"/>
</dbReference>
<dbReference type="InterPro" id="IPR043169">
    <property type="entry name" value="PMM_cap"/>
</dbReference>
<evidence type="ECO:0000256" key="2">
    <source>
        <dbReference type="ARBA" id="ARBA00004699"/>
    </source>
</evidence>
<dbReference type="GO" id="GO:0006013">
    <property type="term" value="P:mannose metabolic process"/>
    <property type="evidence" value="ECO:0007669"/>
    <property type="project" value="TreeGrafter"/>
</dbReference>
<evidence type="ECO:0000256" key="7">
    <source>
        <dbReference type="ARBA" id="ARBA00022723"/>
    </source>
</evidence>
<name>A0A6C0C3F2_9ZZZZ</name>
<dbReference type="InterPro" id="IPR005002">
    <property type="entry name" value="PMM"/>
</dbReference>
<dbReference type="CDD" id="cd02585">
    <property type="entry name" value="HAD_PMM"/>
    <property type="match status" value="1"/>
</dbReference>
<evidence type="ECO:0000256" key="8">
    <source>
        <dbReference type="ARBA" id="ARBA00022842"/>
    </source>
</evidence>
<dbReference type="EMBL" id="MN739328">
    <property type="protein sequence ID" value="QHS98906.1"/>
    <property type="molecule type" value="Genomic_DNA"/>
</dbReference>
<dbReference type="AlphaFoldDB" id="A0A6C0C3F2"/>
<sequence>MKLILFDVDGTLTEPRKVVQKEMIDCLVKLKQRPDIDIGFVGGSDLEKQIEQLKEENFHLFDWRFSENGLMAYKNETCIFKGSFVDELGEKHFKKLVSICLSVMSNTDCPVKRGTFIEYRTGMINICPVGRQCTQKERDEFYEYDIKNKTREKMISIIKNQWEDYISQETCEITPIKFSIGGQISADVFPEGWDKTFCLKFVEKLYDEIHFFGDKTMKGGNDYEIYNDNRVMGHHVSKYQDTIDILTKMF</sequence>
<evidence type="ECO:0000313" key="10">
    <source>
        <dbReference type="EMBL" id="QHS98906.1"/>
    </source>
</evidence>
<evidence type="ECO:0000256" key="9">
    <source>
        <dbReference type="ARBA" id="ARBA00023235"/>
    </source>
</evidence>
<protein>
    <recommendedName>
        <fullName evidence="5">phosphomannomutase</fullName>
        <ecNumber evidence="5">5.4.2.8</ecNumber>
    </recommendedName>
</protein>
<keyword evidence="7" id="KW-0479">Metal-binding</keyword>
<comment type="subunit">
    <text evidence="4">Homodimer.</text>
</comment>
<dbReference type="PANTHER" id="PTHR10466">
    <property type="entry name" value="PHOSPHOMANNOMUTASE"/>
    <property type="match status" value="1"/>
</dbReference>
<dbReference type="GO" id="GO:0009298">
    <property type="term" value="P:GDP-mannose biosynthetic process"/>
    <property type="evidence" value="ECO:0007669"/>
    <property type="project" value="UniProtKB-UniPathway"/>
</dbReference>
<proteinExistence type="inferred from homology"/>
<dbReference type="FunFam" id="3.30.1240.20:FF:000001">
    <property type="entry name" value="Phosphomannomutase"/>
    <property type="match status" value="1"/>
</dbReference>
<dbReference type="Pfam" id="PF03332">
    <property type="entry name" value="PMM"/>
    <property type="match status" value="1"/>
</dbReference>
<comment type="similarity">
    <text evidence="3">Belongs to the eukaryotic PMM family.</text>
</comment>
<dbReference type="InterPro" id="IPR023214">
    <property type="entry name" value="HAD_sf"/>
</dbReference>
<dbReference type="EC" id="5.4.2.8" evidence="5"/>
<dbReference type="UniPathway" id="UPA00126">
    <property type="reaction ID" value="UER00424"/>
</dbReference>
<organism evidence="10">
    <name type="scientific">viral metagenome</name>
    <dbReference type="NCBI Taxonomy" id="1070528"/>
    <lineage>
        <taxon>unclassified sequences</taxon>
        <taxon>metagenomes</taxon>
        <taxon>organismal metagenomes</taxon>
    </lineage>
</organism>
<evidence type="ECO:0000256" key="6">
    <source>
        <dbReference type="ARBA" id="ARBA00022490"/>
    </source>
</evidence>
<evidence type="ECO:0000256" key="1">
    <source>
        <dbReference type="ARBA" id="ARBA00004496"/>
    </source>
</evidence>
<evidence type="ECO:0000256" key="3">
    <source>
        <dbReference type="ARBA" id="ARBA00009736"/>
    </source>
</evidence>
<dbReference type="NCBIfam" id="TIGR01484">
    <property type="entry name" value="HAD-SF-IIB"/>
    <property type="match status" value="1"/>
</dbReference>
<dbReference type="GO" id="GO:0006487">
    <property type="term" value="P:protein N-linked glycosylation"/>
    <property type="evidence" value="ECO:0007669"/>
    <property type="project" value="TreeGrafter"/>
</dbReference>
<reference evidence="10" key="1">
    <citation type="journal article" date="2020" name="Nature">
        <title>Giant virus diversity and host interactions through global metagenomics.</title>
        <authorList>
            <person name="Schulz F."/>
            <person name="Roux S."/>
            <person name="Paez-Espino D."/>
            <person name="Jungbluth S."/>
            <person name="Walsh D.A."/>
            <person name="Denef V.J."/>
            <person name="McMahon K.D."/>
            <person name="Konstantinidis K.T."/>
            <person name="Eloe-Fadrosh E.A."/>
            <person name="Kyrpides N.C."/>
            <person name="Woyke T."/>
        </authorList>
    </citation>
    <scope>NUCLEOTIDE SEQUENCE</scope>
    <source>
        <strain evidence="10">GVMAG-M-3300020185-18</strain>
    </source>
</reference>
<dbReference type="InterPro" id="IPR036412">
    <property type="entry name" value="HAD-like_sf"/>
</dbReference>
<keyword evidence="6" id="KW-0963">Cytoplasm</keyword>
<dbReference type="SFLD" id="SFLDS00003">
    <property type="entry name" value="Haloacid_Dehalogenase"/>
    <property type="match status" value="1"/>
</dbReference>
<dbReference type="SUPFAM" id="SSF56784">
    <property type="entry name" value="HAD-like"/>
    <property type="match status" value="1"/>
</dbReference>
<dbReference type="Gene3D" id="3.30.1240.20">
    <property type="match status" value="1"/>
</dbReference>
<dbReference type="Gene3D" id="3.40.50.1000">
    <property type="entry name" value="HAD superfamily/HAD-like"/>
    <property type="match status" value="1"/>
</dbReference>
<dbReference type="GO" id="GO:0046872">
    <property type="term" value="F:metal ion binding"/>
    <property type="evidence" value="ECO:0007669"/>
    <property type="project" value="UniProtKB-KW"/>
</dbReference>